<evidence type="ECO:0000313" key="1">
    <source>
        <dbReference type="EMBL" id="KAK9278728.1"/>
    </source>
</evidence>
<comment type="caution">
    <text evidence="1">The sequence shown here is derived from an EMBL/GenBank/DDBJ whole genome shotgun (WGS) entry which is preliminary data.</text>
</comment>
<proteinExistence type="predicted"/>
<dbReference type="Proteomes" id="UP001415857">
    <property type="component" value="Unassembled WGS sequence"/>
</dbReference>
<keyword evidence="2" id="KW-1185">Reference proteome</keyword>
<name>A0AAP0RK70_LIQFO</name>
<organism evidence="1 2">
    <name type="scientific">Liquidambar formosana</name>
    <name type="common">Formosan gum</name>
    <dbReference type="NCBI Taxonomy" id="63359"/>
    <lineage>
        <taxon>Eukaryota</taxon>
        <taxon>Viridiplantae</taxon>
        <taxon>Streptophyta</taxon>
        <taxon>Embryophyta</taxon>
        <taxon>Tracheophyta</taxon>
        <taxon>Spermatophyta</taxon>
        <taxon>Magnoliopsida</taxon>
        <taxon>eudicotyledons</taxon>
        <taxon>Gunneridae</taxon>
        <taxon>Pentapetalae</taxon>
        <taxon>Saxifragales</taxon>
        <taxon>Altingiaceae</taxon>
        <taxon>Liquidambar</taxon>
    </lineage>
</organism>
<gene>
    <name evidence="1" type="ORF">L1049_028304</name>
</gene>
<dbReference type="EMBL" id="JBBPBK010000009">
    <property type="protein sequence ID" value="KAK9278728.1"/>
    <property type="molecule type" value="Genomic_DNA"/>
</dbReference>
<sequence length="163" mass="18454">MMATVDLRRRKRKRVTKSELIFGASPKTKSIKGASPNSERILCESACDNFNIKNKIPTFNKTGRAYLIFYNLRNQKTAPSNESDSIDSYESSTRVEGYSSTSSVESPDPSFSISKCIDVLKTMGLDEDFYVTAVSWLMKSVDNREGFLELEPEFRVALLRKNI</sequence>
<evidence type="ECO:0000313" key="2">
    <source>
        <dbReference type="Proteomes" id="UP001415857"/>
    </source>
</evidence>
<protein>
    <submittedName>
        <fullName evidence="1">Uncharacterized protein</fullName>
    </submittedName>
</protein>
<reference evidence="1 2" key="1">
    <citation type="journal article" date="2024" name="Plant J.">
        <title>Genome sequences and population genomics reveal climatic adaptation and genomic divergence between two closely related sweetgum species.</title>
        <authorList>
            <person name="Xu W.Q."/>
            <person name="Ren C.Q."/>
            <person name="Zhang X.Y."/>
            <person name="Comes H.P."/>
            <person name="Liu X.H."/>
            <person name="Li Y.G."/>
            <person name="Kettle C.J."/>
            <person name="Jalonen R."/>
            <person name="Gaisberger H."/>
            <person name="Ma Y.Z."/>
            <person name="Qiu Y.X."/>
        </authorList>
    </citation>
    <scope>NUCLEOTIDE SEQUENCE [LARGE SCALE GENOMIC DNA]</scope>
    <source>
        <strain evidence="1">Hangzhou</strain>
    </source>
</reference>
<dbReference type="AlphaFoldDB" id="A0AAP0RK70"/>
<accession>A0AAP0RK70</accession>